<dbReference type="CDD" id="cd08704">
    <property type="entry name" value="Met_tRNA_FMT_C"/>
    <property type="match status" value="1"/>
</dbReference>
<dbReference type="PANTHER" id="PTHR11138:SF5">
    <property type="entry name" value="METHIONYL-TRNA FORMYLTRANSFERASE, MITOCHONDRIAL"/>
    <property type="match status" value="1"/>
</dbReference>
<dbReference type="CDD" id="cd08646">
    <property type="entry name" value="FMT_core_Met-tRNA-FMT_N"/>
    <property type="match status" value="1"/>
</dbReference>
<dbReference type="SUPFAM" id="SSF53328">
    <property type="entry name" value="Formyltransferase"/>
    <property type="match status" value="1"/>
</dbReference>
<dbReference type="InterPro" id="IPR002376">
    <property type="entry name" value="Formyl_transf_N"/>
</dbReference>
<name>A0A6J7DBD0_9ZZZZ</name>
<keyword evidence="3" id="KW-0808">Transferase</keyword>
<dbReference type="Pfam" id="PF00551">
    <property type="entry name" value="Formyl_trans_N"/>
    <property type="match status" value="1"/>
</dbReference>
<dbReference type="EC" id="2.1.2.9" evidence="2"/>
<dbReference type="GO" id="GO:0005829">
    <property type="term" value="C:cytosol"/>
    <property type="evidence" value="ECO:0007669"/>
    <property type="project" value="TreeGrafter"/>
</dbReference>
<evidence type="ECO:0000259" key="6">
    <source>
        <dbReference type="Pfam" id="PF02911"/>
    </source>
</evidence>
<protein>
    <recommendedName>
        <fullName evidence="2">methionyl-tRNA formyltransferase</fullName>
        <ecNumber evidence="2">2.1.2.9</ecNumber>
    </recommendedName>
</protein>
<evidence type="ECO:0000256" key="3">
    <source>
        <dbReference type="ARBA" id="ARBA00022679"/>
    </source>
</evidence>
<dbReference type="InterPro" id="IPR036477">
    <property type="entry name" value="Formyl_transf_N_sf"/>
</dbReference>
<reference evidence="7" key="1">
    <citation type="submission" date="2020-05" db="EMBL/GenBank/DDBJ databases">
        <authorList>
            <person name="Chiriac C."/>
            <person name="Salcher M."/>
            <person name="Ghai R."/>
            <person name="Kavagutti S V."/>
        </authorList>
    </citation>
    <scope>NUCLEOTIDE SEQUENCE</scope>
</reference>
<gene>
    <name evidence="7" type="ORF">UFOPK3461_00136</name>
</gene>
<dbReference type="InterPro" id="IPR044135">
    <property type="entry name" value="Met-tRNA-FMT_C"/>
</dbReference>
<comment type="similarity">
    <text evidence="1">Belongs to the Fmt family.</text>
</comment>
<keyword evidence="4" id="KW-0648">Protein biosynthesis</keyword>
<feature type="domain" description="Formyl transferase C-terminal" evidence="6">
    <location>
        <begin position="198"/>
        <end position="293"/>
    </location>
</feature>
<dbReference type="HAMAP" id="MF_00182">
    <property type="entry name" value="Formyl_trans"/>
    <property type="match status" value="1"/>
</dbReference>
<organism evidence="7">
    <name type="scientific">freshwater metagenome</name>
    <dbReference type="NCBI Taxonomy" id="449393"/>
    <lineage>
        <taxon>unclassified sequences</taxon>
        <taxon>metagenomes</taxon>
        <taxon>ecological metagenomes</taxon>
    </lineage>
</organism>
<dbReference type="PANTHER" id="PTHR11138">
    <property type="entry name" value="METHIONYL-TRNA FORMYLTRANSFERASE"/>
    <property type="match status" value="1"/>
</dbReference>
<proteinExistence type="inferred from homology"/>
<dbReference type="NCBIfam" id="TIGR00460">
    <property type="entry name" value="fmt"/>
    <property type="match status" value="1"/>
</dbReference>
<feature type="domain" description="Formyl transferase N-terminal" evidence="5">
    <location>
        <begin position="1"/>
        <end position="172"/>
    </location>
</feature>
<dbReference type="EMBL" id="CAFBLW010000004">
    <property type="protein sequence ID" value="CAB4867611.1"/>
    <property type="molecule type" value="Genomic_DNA"/>
</dbReference>
<evidence type="ECO:0000256" key="2">
    <source>
        <dbReference type="ARBA" id="ARBA00012261"/>
    </source>
</evidence>
<dbReference type="SUPFAM" id="SSF50486">
    <property type="entry name" value="FMT C-terminal domain-like"/>
    <property type="match status" value="1"/>
</dbReference>
<evidence type="ECO:0000259" key="5">
    <source>
        <dbReference type="Pfam" id="PF00551"/>
    </source>
</evidence>
<dbReference type="InterPro" id="IPR041711">
    <property type="entry name" value="Met-tRNA-FMT_N"/>
</dbReference>
<evidence type="ECO:0000313" key="7">
    <source>
        <dbReference type="EMBL" id="CAB4867611.1"/>
    </source>
</evidence>
<evidence type="ECO:0000256" key="1">
    <source>
        <dbReference type="ARBA" id="ARBA00010699"/>
    </source>
</evidence>
<sequence length="302" mass="33019">MRLAVAATPSIAIPTLRALSDSEHDLVAIITQPDRGAGRGKELRQTPVASWAISNEIPLLKPLDSDELIEISESVECVVTVGYGVILPESIINLPKHGYLNLHFSLLPKWRGAAPVQRAIQAGEKETGVSIFKLDRGMDTGPIYLQKKIAIPDEFRSQELFEALSEIGAMAVLETLQGIDEGVKPIPQSENNATIAAKISKEEARIEWNLSSSQIFRNIKAFYPAPIAWTLFRNEVVRIESAKISGMDDLTPGELRVINRGLHVGTQDGALEILTIVPAGKKSIDVGSWLNGARIQGNERFE</sequence>
<dbReference type="AlphaFoldDB" id="A0A6J7DBD0"/>
<dbReference type="Gene3D" id="3.40.50.12230">
    <property type="match status" value="1"/>
</dbReference>
<dbReference type="Pfam" id="PF02911">
    <property type="entry name" value="Formyl_trans_C"/>
    <property type="match status" value="1"/>
</dbReference>
<dbReference type="InterPro" id="IPR011034">
    <property type="entry name" value="Formyl_transferase-like_C_sf"/>
</dbReference>
<dbReference type="InterPro" id="IPR005793">
    <property type="entry name" value="Formyl_trans_C"/>
</dbReference>
<dbReference type="InterPro" id="IPR005794">
    <property type="entry name" value="Fmt"/>
</dbReference>
<dbReference type="GO" id="GO:0004479">
    <property type="term" value="F:methionyl-tRNA formyltransferase activity"/>
    <property type="evidence" value="ECO:0007669"/>
    <property type="project" value="UniProtKB-EC"/>
</dbReference>
<evidence type="ECO:0000256" key="4">
    <source>
        <dbReference type="ARBA" id="ARBA00022917"/>
    </source>
</evidence>
<accession>A0A6J7DBD0</accession>